<dbReference type="AlphaFoldDB" id="A0A0L6U9Z1"/>
<reference evidence="2 3" key="1">
    <citation type="submission" date="2015-08" db="EMBL/GenBank/DDBJ databases">
        <title>Next Generation Sequencing and Analysis of the Genome of Puccinia sorghi L Schw, the Causal Agent of Maize Common Rust.</title>
        <authorList>
            <person name="Rochi L."/>
            <person name="Burguener G."/>
            <person name="Darino M."/>
            <person name="Turjanski A."/>
            <person name="Kreff E."/>
            <person name="Dieguez M.J."/>
            <person name="Sacco F."/>
        </authorList>
    </citation>
    <scope>NUCLEOTIDE SEQUENCE [LARGE SCALE GENOMIC DNA]</scope>
    <source>
        <strain evidence="2 3">RO10H11247</strain>
    </source>
</reference>
<keyword evidence="1" id="KW-0472">Membrane</keyword>
<evidence type="ECO:0000313" key="2">
    <source>
        <dbReference type="EMBL" id="KNZ45349.1"/>
    </source>
</evidence>
<dbReference type="Proteomes" id="UP000037035">
    <property type="component" value="Unassembled WGS sequence"/>
</dbReference>
<proteinExistence type="predicted"/>
<dbReference type="VEuPathDB" id="FungiDB:VP01_821g4"/>
<feature type="transmembrane region" description="Helical" evidence="1">
    <location>
        <begin position="240"/>
        <end position="261"/>
    </location>
</feature>
<sequence>MAENILKWRSYISFSLGWSNILSKNSSSHLVYTNSMNSFNGHYKIIVGKDFKILLQVAPFAFFKFMLQDQQKPLYGPVYALSILYSHLLMSHNQDLAYLQLRSLKASIRFSNRLLLIPTNTSLRLILSGAQLTNHCSGPHPGPNDTQSFLENEMIQQSMPWVTTVTWSKNQLLIQFKCNLCKKGYFVVVRKKFASKISLTEVKLSCFISSQWFLQVIKKPDLLDKWNQSGKGRCKTIMELGYQTILSFLIFLIGIVASLNGNQLSTIFLHKDNHTYILNAASLTSISWNQKFSTLTHPPITSAYLILNSRQPMMKLEGGSRATANPGCCANRTGFASCGSSSTRRAGFLGTESPLWYNRELTFRKTVNKENSMRNTRLTSSSATFNRLKHLAINRPFRLNSTIIIICVFILFIFTLSQISSLTKNNKSTSWKVFNQINTFQAASHSIHQNYRATNNQKFLVRDWSVYLGWNNFRYTLETALLLAKLLDRTLVLPAFTFSRACEYDELVLPILSSSKECTALTPILINGVSVDVTTLQNRTWYPDPRHGTNVITPDMTLEHGKGWILPLEKLLDVDYVLSTWGHAIKLKDFHKLTNPDPSYHSIGVYDGTWNIDYNRDLSYRKLPNSMFTNFSASMVDTLPKPITPLIDRTNPSKSTSPPLIAKCESTLKILEAKIPQKRSIIERADEDPGPPYWDEAEIREDHMVGKLAESDHPLLESCLASNGFRSAYAYGMLGWWMKAPYEPIKSIKRLRNMVAWDELNKYDEQILHIEGNIHNGFPPGQMIWTSLEGRQEYEKLVRTAIRPPEWYHHVAARLEEKMRARCGGRSWVGAHMRRGDFLAYEWAANNITNQWKEIESNTHAGANLLQSRPDLLRPANKEFGTSLEPPRVDDPSVPSLFSIFFFSMSLIYIATNIRKPDEVAYLRTKNIVLLADLLEESDRVELGFSGKFMDTTSVLEQCLLMRAGYFYGDAHSSVDGWILNRRVFYGISEEVTKIEYLKLPGDGK</sequence>
<keyword evidence="1" id="KW-0812">Transmembrane</keyword>
<evidence type="ECO:0000313" key="3">
    <source>
        <dbReference type="Proteomes" id="UP000037035"/>
    </source>
</evidence>
<keyword evidence="3" id="KW-1185">Reference proteome</keyword>
<protein>
    <recommendedName>
        <fullName evidence="4">O-fucosyltransferase family protein</fullName>
    </recommendedName>
</protein>
<name>A0A0L6U9Z1_9BASI</name>
<feature type="transmembrane region" description="Helical" evidence="1">
    <location>
        <begin position="397"/>
        <end position="416"/>
    </location>
</feature>
<evidence type="ECO:0008006" key="4">
    <source>
        <dbReference type="Google" id="ProtNLM"/>
    </source>
</evidence>
<dbReference type="STRING" id="27349.A0A0L6U9Z1"/>
<dbReference type="EMBL" id="LAVV01013738">
    <property type="protein sequence ID" value="KNZ45349.1"/>
    <property type="molecule type" value="Genomic_DNA"/>
</dbReference>
<comment type="caution">
    <text evidence="2">The sequence shown here is derived from an EMBL/GenBank/DDBJ whole genome shotgun (WGS) entry which is preliminary data.</text>
</comment>
<gene>
    <name evidence="2" type="ORF">VP01_821g4</name>
</gene>
<dbReference type="CDD" id="cd11296">
    <property type="entry name" value="O-FucT_like"/>
    <property type="match status" value="1"/>
</dbReference>
<accession>A0A0L6U9Z1</accession>
<dbReference type="OrthoDB" id="3345970at2759"/>
<organism evidence="2 3">
    <name type="scientific">Puccinia sorghi</name>
    <dbReference type="NCBI Taxonomy" id="27349"/>
    <lineage>
        <taxon>Eukaryota</taxon>
        <taxon>Fungi</taxon>
        <taxon>Dikarya</taxon>
        <taxon>Basidiomycota</taxon>
        <taxon>Pucciniomycotina</taxon>
        <taxon>Pucciniomycetes</taxon>
        <taxon>Pucciniales</taxon>
        <taxon>Pucciniaceae</taxon>
        <taxon>Puccinia</taxon>
    </lineage>
</organism>
<keyword evidence="1" id="KW-1133">Transmembrane helix</keyword>
<evidence type="ECO:0000256" key="1">
    <source>
        <dbReference type="SAM" id="Phobius"/>
    </source>
</evidence>